<evidence type="ECO:0000256" key="1">
    <source>
        <dbReference type="SAM" id="MobiDB-lite"/>
    </source>
</evidence>
<dbReference type="EnsemblPlants" id="OMERI08G09200.1">
    <property type="protein sequence ID" value="OMERI08G09200.1"/>
    <property type="gene ID" value="OMERI08G09200"/>
</dbReference>
<name>A0A0E0EKD9_9ORYZ</name>
<organism evidence="2">
    <name type="scientific">Oryza meridionalis</name>
    <dbReference type="NCBI Taxonomy" id="40149"/>
    <lineage>
        <taxon>Eukaryota</taxon>
        <taxon>Viridiplantae</taxon>
        <taxon>Streptophyta</taxon>
        <taxon>Embryophyta</taxon>
        <taxon>Tracheophyta</taxon>
        <taxon>Spermatophyta</taxon>
        <taxon>Magnoliopsida</taxon>
        <taxon>Liliopsida</taxon>
        <taxon>Poales</taxon>
        <taxon>Poaceae</taxon>
        <taxon>BOP clade</taxon>
        <taxon>Oryzoideae</taxon>
        <taxon>Oryzeae</taxon>
        <taxon>Oryzinae</taxon>
        <taxon>Oryza</taxon>
    </lineage>
</organism>
<dbReference type="Proteomes" id="UP000008021">
    <property type="component" value="Chromosome 8"/>
</dbReference>
<dbReference type="Gramene" id="OMERI08G09200.1">
    <property type="protein sequence ID" value="OMERI08G09200.1"/>
    <property type="gene ID" value="OMERI08G09200"/>
</dbReference>
<protein>
    <submittedName>
        <fullName evidence="2">Uncharacterized protein</fullName>
    </submittedName>
</protein>
<feature type="region of interest" description="Disordered" evidence="1">
    <location>
        <begin position="1"/>
        <end position="108"/>
    </location>
</feature>
<keyword evidence="3" id="KW-1185">Reference proteome</keyword>
<feature type="compositionally biased region" description="Polar residues" evidence="1">
    <location>
        <begin position="1"/>
        <end position="11"/>
    </location>
</feature>
<evidence type="ECO:0000313" key="3">
    <source>
        <dbReference type="Proteomes" id="UP000008021"/>
    </source>
</evidence>
<evidence type="ECO:0000313" key="2">
    <source>
        <dbReference type="EnsemblPlants" id="OMERI08G09200.1"/>
    </source>
</evidence>
<reference evidence="2" key="2">
    <citation type="submission" date="2018-05" db="EMBL/GenBank/DDBJ databases">
        <title>OmerRS3 (Oryza meridionalis Reference Sequence Version 3).</title>
        <authorList>
            <person name="Zhang J."/>
            <person name="Kudrna D."/>
            <person name="Lee S."/>
            <person name="Talag J."/>
            <person name="Welchert J."/>
            <person name="Wing R.A."/>
        </authorList>
    </citation>
    <scope>NUCLEOTIDE SEQUENCE [LARGE SCALE GENOMIC DNA]</scope>
    <source>
        <strain evidence="2">cv. OR44</strain>
    </source>
</reference>
<dbReference type="HOGENOM" id="CLU_1771034_0_0_1"/>
<sequence length="147" mass="15371">MKLHQQRSTVVVPTVIVAESSQRRPLPKPSPPADLQPVPRATVAHNPSRCPSPELSGYIRRRTPATPRALPRSEPPLSGSVALAAPRAPLSAGSVAHDRATAQDPPSYFEPPVAGSIARAAMPQAPLLAGSIALATPRALPRSEPSP</sequence>
<dbReference type="AlphaFoldDB" id="A0A0E0EKD9"/>
<reference evidence="2" key="1">
    <citation type="submission" date="2015-04" db="UniProtKB">
        <authorList>
            <consortium name="EnsemblPlants"/>
        </authorList>
    </citation>
    <scope>IDENTIFICATION</scope>
</reference>
<proteinExistence type="predicted"/>
<accession>A0A0E0EKD9</accession>